<dbReference type="Proteomes" id="UP001206895">
    <property type="component" value="Unassembled WGS sequence"/>
</dbReference>
<dbReference type="EMBL" id="JAMTCJ010000001">
    <property type="protein sequence ID" value="MCP2175323.1"/>
    <property type="molecule type" value="Genomic_DNA"/>
</dbReference>
<dbReference type="PANTHER" id="PTHR42877:SF4">
    <property type="entry name" value="FAD_NAD(P)-BINDING DOMAIN-CONTAINING PROTEIN-RELATED"/>
    <property type="match status" value="1"/>
</dbReference>
<dbReference type="SUPFAM" id="SSF51905">
    <property type="entry name" value="FAD/NAD(P)-binding domain"/>
    <property type="match status" value="3"/>
</dbReference>
<dbReference type="PANTHER" id="PTHR42877">
    <property type="entry name" value="L-ORNITHINE N(5)-MONOOXYGENASE-RELATED"/>
    <property type="match status" value="1"/>
</dbReference>
<evidence type="ECO:0000313" key="2">
    <source>
        <dbReference type="EMBL" id="MCP2175323.1"/>
    </source>
</evidence>
<accession>A0ABT1HCD2</accession>
<evidence type="ECO:0000313" key="3">
    <source>
        <dbReference type="Proteomes" id="UP001206895"/>
    </source>
</evidence>
<organism evidence="2 3">
    <name type="scientific">Williamsia maris</name>
    <dbReference type="NCBI Taxonomy" id="72806"/>
    <lineage>
        <taxon>Bacteria</taxon>
        <taxon>Bacillati</taxon>
        <taxon>Actinomycetota</taxon>
        <taxon>Actinomycetes</taxon>
        <taxon>Mycobacteriales</taxon>
        <taxon>Nocardiaceae</taxon>
        <taxon>Williamsia</taxon>
    </lineage>
</organism>
<dbReference type="Gene3D" id="3.50.50.60">
    <property type="entry name" value="FAD/NAD(P)-binding domain"/>
    <property type="match status" value="2"/>
</dbReference>
<evidence type="ECO:0000259" key="1">
    <source>
        <dbReference type="Pfam" id="PF07992"/>
    </source>
</evidence>
<gene>
    <name evidence="2" type="ORF">LX13_001130</name>
</gene>
<dbReference type="RefSeq" id="WP_253660311.1">
    <property type="nucleotide sequence ID" value="NZ_JAMTCJ010000001.1"/>
</dbReference>
<name>A0ABT1HCD2_9NOCA</name>
<dbReference type="InterPro" id="IPR051209">
    <property type="entry name" value="FAD-bind_Monooxygenase_sf"/>
</dbReference>
<comment type="caution">
    <text evidence="2">The sequence shown here is derived from an EMBL/GenBank/DDBJ whole genome shotgun (WGS) entry which is preliminary data.</text>
</comment>
<proteinExistence type="predicted"/>
<reference evidence="2 3" key="1">
    <citation type="submission" date="2022-06" db="EMBL/GenBank/DDBJ databases">
        <title>Genomic Encyclopedia of Archaeal and Bacterial Type Strains, Phase II (KMG-II): from individual species to whole genera.</title>
        <authorList>
            <person name="Goeker M."/>
        </authorList>
    </citation>
    <scope>NUCLEOTIDE SEQUENCE [LARGE SCALE GENOMIC DNA]</scope>
    <source>
        <strain evidence="2 3">DSM 44693</strain>
    </source>
</reference>
<sequence length="489" mass="53331">MSASGVTDVRIAIIGAGFGGVCVALKLAAAGHREFILFDANPDVGGTWWANTYPGAACDAPSHVYSYSFAQTTDWTRRFAPGPEIQRYLRRCVDEAGIADHLRLGVTVESVRWTGAQWSLLLADGAEVTADVVVGATGQLNVPGYPSIPGLDEFGGPRMHTARWRHDVDLAGRRVAVVGTGASAVQVIPAIADTVGELVVFQRSAPYVFDKPDAAYGERLHRTYRLFPVLRSIARGGIWWTFEAFGVFFWKWPRLMRPLERVHARALARRGLDEATRAGLTPDHRLGCKRILISSEYHDAFARGNVTLVTEPIAEFSTTGLSTATAHHEVDVIIHATGFRTAHLGTLTVTGVDGIDLAQTWDGGALAHLGVAVPGFPNLFLVYGPNTNLGTGSITFMLEAQADHIVAAVSRLDRTPGTAMEVTATALERWRTELAERQSNSVWQSGCSNWYLDAHGHDTHNWPGFMTRYASMVRTPRDADYRMVPIRSA</sequence>
<dbReference type="InterPro" id="IPR023753">
    <property type="entry name" value="FAD/NAD-binding_dom"/>
</dbReference>
<protein>
    <submittedName>
        <fullName evidence="2">Flavoprotein CzcO associated with the cation diffusion facilitator CzcD</fullName>
    </submittedName>
</protein>
<keyword evidence="3" id="KW-1185">Reference proteome</keyword>
<dbReference type="InterPro" id="IPR036188">
    <property type="entry name" value="FAD/NAD-bd_sf"/>
</dbReference>
<dbReference type="Pfam" id="PF07992">
    <property type="entry name" value="Pyr_redox_2"/>
    <property type="match status" value="1"/>
</dbReference>
<feature type="domain" description="FAD/NAD(P)-binding" evidence="1">
    <location>
        <begin position="10"/>
        <end position="200"/>
    </location>
</feature>